<reference evidence="11" key="1">
    <citation type="submission" date="2020-04" db="EMBL/GenBank/DDBJ databases">
        <authorList>
            <person name="Neveu A P."/>
        </authorList>
    </citation>
    <scope>NUCLEOTIDE SEQUENCE</scope>
    <source>
        <tissue evidence="11">Whole embryo</tissue>
    </source>
</reference>
<evidence type="ECO:0000256" key="2">
    <source>
        <dbReference type="ARBA" id="ARBA00008500"/>
    </source>
</evidence>
<keyword evidence="3" id="KW-0678">Repressor</keyword>
<keyword evidence="4" id="KW-0805">Transcription regulation</keyword>
<dbReference type="GO" id="GO:0005634">
    <property type="term" value="C:nucleus"/>
    <property type="evidence" value="ECO:0007669"/>
    <property type="project" value="UniProtKB-SubCell"/>
</dbReference>
<feature type="coiled-coil region" evidence="8">
    <location>
        <begin position="453"/>
        <end position="516"/>
    </location>
</feature>
<feature type="region of interest" description="Disordered" evidence="9">
    <location>
        <begin position="156"/>
        <end position="192"/>
    </location>
</feature>
<comment type="similarity">
    <text evidence="2">Belongs to the bZIP family. Maf subfamily.</text>
</comment>
<dbReference type="InterPro" id="IPR046347">
    <property type="entry name" value="bZIP_sf"/>
</dbReference>
<gene>
    <name evidence="11" type="primary">Mafa</name>
</gene>
<feature type="region of interest" description="Disordered" evidence="9">
    <location>
        <begin position="367"/>
        <end position="397"/>
    </location>
</feature>
<feature type="domain" description="BZIP" evidence="10">
    <location>
        <begin position="428"/>
        <end position="491"/>
    </location>
</feature>
<keyword evidence="8" id="KW-0175">Coiled coil</keyword>
<evidence type="ECO:0000256" key="7">
    <source>
        <dbReference type="ARBA" id="ARBA00023242"/>
    </source>
</evidence>
<evidence type="ECO:0000259" key="10">
    <source>
        <dbReference type="PROSITE" id="PS50217"/>
    </source>
</evidence>
<evidence type="ECO:0000256" key="4">
    <source>
        <dbReference type="ARBA" id="ARBA00023015"/>
    </source>
</evidence>
<dbReference type="SUPFAM" id="SSF57959">
    <property type="entry name" value="Leucine zipper domain"/>
    <property type="match status" value="1"/>
</dbReference>
<dbReference type="InterPro" id="IPR024874">
    <property type="entry name" value="Transcription_factor_Maf_fam"/>
</dbReference>
<comment type="subcellular location">
    <subcellularLocation>
        <location evidence="1">Nucleus</location>
    </subcellularLocation>
</comment>
<dbReference type="EMBL" id="LR787733">
    <property type="protein sequence ID" value="CAB3263595.1"/>
    <property type="molecule type" value="mRNA"/>
</dbReference>
<accession>A0A6F9DL05</accession>
<protein>
    <submittedName>
        <fullName evidence="11">Large Maf transcription factor</fullName>
    </submittedName>
</protein>
<dbReference type="PANTHER" id="PTHR10129">
    <property type="entry name" value="TRANSCRIPTION FACTOR MAF"/>
    <property type="match status" value="1"/>
</dbReference>
<keyword evidence="6" id="KW-0804">Transcription</keyword>
<evidence type="ECO:0000256" key="9">
    <source>
        <dbReference type="SAM" id="MobiDB-lite"/>
    </source>
</evidence>
<dbReference type="PROSITE" id="PS50217">
    <property type="entry name" value="BZIP"/>
    <property type="match status" value="1"/>
</dbReference>
<feature type="compositionally biased region" description="Low complexity" evidence="9">
    <location>
        <begin position="156"/>
        <end position="168"/>
    </location>
</feature>
<dbReference type="InterPro" id="IPR004827">
    <property type="entry name" value="bZIP"/>
</dbReference>
<dbReference type="SMART" id="SM00338">
    <property type="entry name" value="BRLZ"/>
    <property type="match status" value="1"/>
</dbReference>
<dbReference type="InterPro" id="IPR004826">
    <property type="entry name" value="bZIP_Maf"/>
</dbReference>
<dbReference type="Gene3D" id="1.20.5.170">
    <property type="match status" value="1"/>
</dbReference>
<evidence type="ECO:0000256" key="5">
    <source>
        <dbReference type="ARBA" id="ARBA00023125"/>
    </source>
</evidence>
<dbReference type="CDD" id="cd14718">
    <property type="entry name" value="bZIP_Maf_large"/>
    <property type="match status" value="1"/>
</dbReference>
<dbReference type="InterPro" id="IPR008917">
    <property type="entry name" value="TF_DNA-bd_sf"/>
</dbReference>
<keyword evidence="7" id="KW-0539">Nucleus</keyword>
<feature type="compositionally biased region" description="Polar residues" evidence="9">
    <location>
        <begin position="169"/>
        <end position="192"/>
    </location>
</feature>
<dbReference type="GO" id="GO:0000978">
    <property type="term" value="F:RNA polymerase II cis-regulatory region sequence-specific DNA binding"/>
    <property type="evidence" value="ECO:0007669"/>
    <property type="project" value="TreeGrafter"/>
</dbReference>
<dbReference type="SUPFAM" id="SSF47454">
    <property type="entry name" value="A DNA-binding domain in eukaryotic transcription factors"/>
    <property type="match status" value="1"/>
</dbReference>
<dbReference type="GO" id="GO:0000981">
    <property type="term" value="F:DNA-binding transcription factor activity, RNA polymerase II-specific"/>
    <property type="evidence" value="ECO:0007669"/>
    <property type="project" value="TreeGrafter"/>
</dbReference>
<dbReference type="AlphaFoldDB" id="A0A6F9DL05"/>
<evidence type="ECO:0000313" key="11">
    <source>
        <dbReference type="EMBL" id="CAB3263595.1"/>
    </source>
</evidence>
<sequence length="517" mass="56536">MVATDTLYASEVMTGRDMPLAELHDQTASFSQSSPCDPFLPSSPFNGNSNNSNNTCDLSQMQDDCKTTSESFALPSLESTLANAFSDAKCYDATYTSYNGSMVASFCTTSQTMAGDKNTTTAFSDICSSLSESPSELAPSPLERKPTAEELQWYTQQQMQQQNERLGQSSPPETRSNMPQDPTMQSQQQSIAQTMPSFAAMSVGDDVSSGEDEVFETWLANFQEFSGAGIAPHPDPTQNVVFQNGQVTFPTTQMQSAYCSSSPNQMLTNAGNMSNFSPLSSSNTSPLGQIDNAQMYNTTAAVYNPTNSYPGSAMCNSGMFLGALTDAGSVCVNNLDFATTTLDLASESVQAQLMSSKMQSVLSTAGMLDNSKQRSKSAGSIPSELPGNRGPGMPGEAIAALPDEQLTQMTVRDLNRCLRGLSKDDVHALKQRRRTLKNRGYAQSCRTKRVMQRHMLEKEKNILQLQLSQLQDQINSLAKERDDYKSKFEHLRKFILDQQQLLKQQQQQQSSDAKAEL</sequence>
<dbReference type="FunFam" id="1.20.5.170:FF:000011">
    <property type="entry name" value="Transcription factor MafG, putative"/>
    <property type="match status" value="1"/>
</dbReference>
<name>A0A6F9DL05_9ASCI</name>
<evidence type="ECO:0000256" key="6">
    <source>
        <dbReference type="ARBA" id="ARBA00023163"/>
    </source>
</evidence>
<evidence type="ECO:0000256" key="8">
    <source>
        <dbReference type="SAM" id="Coils"/>
    </source>
</evidence>
<evidence type="ECO:0000256" key="3">
    <source>
        <dbReference type="ARBA" id="ARBA00022491"/>
    </source>
</evidence>
<proteinExistence type="evidence at transcript level"/>
<organism evidence="11">
    <name type="scientific">Phallusia mammillata</name>
    <dbReference type="NCBI Taxonomy" id="59560"/>
    <lineage>
        <taxon>Eukaryota</taxon>
        <taxon>Metazoa</taxon>
        <taxon>Chordata</taxon>
        <taxon>Tunicata</taxon>
        <taxon>Ascidiacea</taxon>
        <taxon>Phlebobranchia</taxon>
        <taxon>Ascidiidae</taxon>
        <taxon>Phallusia</taxon>
    </lineage>
</organism>
<evidence type="ECO:0000256" key="1">
    <source>
        <dbReference type="ARBA" id="ARBA00004123"/>
    </source>
</evidence>
<dbReference type="Pfam" id="PF03131">
    <property type="entry name" value="bZIP_Maf"/>
    <property type="match status" value="1"/>
</dbReference>
<dbReference type="PANTHER" id="PTHR10129:SF50">
    <property type="entry name" value="BZIP DOMAIN-CONTAINING PROTEIN"/>
    <property type="match status" value="1"/>
</dbReference>
<keyword evidence="5" id="KW-0238">DNA-binding</keyword>